<feature type="compositionally biased region" description="Polar residues" evidence="1">
    <location>
        <begin position="283"/>
        <end position="297"/>
    </location>
</feature>
<evidence type="ECO:0000256" key="1">
    <source>
        <dbReference type="SAM" id="MobiDB-lite"/>
    </source>
</evidence>
<dbReference type="EMBL" id="CP017641">
    <property type="protein sequence ID" value="APZ93437.1"/>
    <property type="molecule type" value="Genomic_DNA"/>
</dbReference>
<gene>
    <name evidence="2" type="ORF">Fuma_03055</name>
</gene>
<feature type="compositionally biased region" description="Basic and acidic residues" evidence="1">
    <location>
        <begin position="317"/>
        <end position="329"/>
    </location>
</feature>
<feature type="compositionally biased region" description="Basic and acidic residues" evidence="1">
    <location>
        <begin position="183"/>
        <end position="200"/>
    </location>
</feature>
<evidence type="ECO:0000313" key="3">
    <source>
        <dbReference type="Proteomes" id="UP000187735"/>
    </source>
</evidence>
<dbReference type="KEGG" id="fmr:Fuma_03055"/>
<keyword evidence="3" id="KW-1185">Reference proteome</keyword>
<organism evidence="2 3">
    <name type="scientific">Fuerstiella marisgermanici</name>
    <dbReference type="NCBI Taxonomy" id="1891926"/>
    <lineage>
        <taxon>Bacteria</taxon>
        <taxon>Pseudomonadati</taxon>
        <taxon>Planctomycetota</taxon>
        <taxon>Planctomycetia</taxon>
        <taxon>Planctomycetales</taxon>
        <taxon>Planctomycetaceae</taxon>
        <taxon>Fuerstiella</taxon>
    </lineage>
</organism>
<proteinExistence type="predicted"/>
<dbReference type="AlphaFoldDB" id="A0A1P8WHD5"/>
<evidence type="ECO:0000313" key="2">
    <source>
        <dbReference type="EMBL" id="APZ93437.1"/>
    </source>
</evidence>
<protein>
    <submittedName>
        <fullName evidence="2">Uncharacterized protein</fullName>
    </submittedName>
</protein>
<accession>A0A1P8WHD5</accession>
<feature type="region of interest" description="Disordered" evidence="1">
    <location>
        <begin position="182"/>
        <end position="352"/>
    </location>
</feature>
<feature type="compositionally biased region" description="Polar residues" evidence="1">
    <location>
        <begin position="204"/>
        <end position="241"/>
    </location>
</feature>
<dbReference type="OrthoDB" id="282702at2"/>
<sequence>MMNSLASQPAATILLSSTRRLLFIALCVVSGGCASMMPSSRNWLEKEPEFVSPNKVIPVWSDTVLHQAGKAGTRGCGGRIMFYSGDGKRAVRVDGSLVVYAWDDSKPQKDRQPDRKFVFPKEDFQKHYSGSTIGDSYSFWLPWDAAGGERKELTLVARFVSRDGAEVTSSAAKVILPGAVPLPDKDVVNREDTSSPDEPKQPPSGIQQVAFEQTKDSSTSNHALQNQHSSYPATGMTTSEIPLTDGFLRRNMNGTQPAAFSAGDLFADPATDQRSTAERTDTDSSSSAVAPTQTSSGAGHDISGAPTTVQPGGRSLRFRDRVRNSREAQRSVGRALSERYQTGSRTAPWEQD</sequence>
<dbReference type="RefSeq" id="WP_145944199.1">
    <property type="nucleotide sequence ID" value="NZ_CP017641.1"/>
</dbReference>
<name>A0A1P8WHD5_9PLAN</name>
<dbReference type="Proteomes" id="UP000187735">
    <property type="component" value="Chromosome"/>
</dbReference>
<reference evidence="2 3" key="1">
    <citation type="journal article" date="2016" name="Front. Microbiol.">
        <title>Fuerstia marisgermanicae gen. nov., sp. nov., an Unusual Member of the Phylum Planctomycetes from the German Wadden Sea.</title>
        <authorList>
            <person name="Kohn T."/>
            <person name="Heuer A."/>
            <person name="Jogler M."/>
            <person name="Vollmers J."/>
            <person name="Boedeker C."/>
            <person name="Bunk B."/>
            <person name="Rast P."/>
            <person name="Borchert D."/>
            <person name="Glockner I."/>
            <person name="Freese H.M."/>
            <person name="Klenk H.P."/>
            <person name="Overmann J."/>
            <person name="Kaster A.K."/>
            <person name="Rohde M."/>
            <person name="Wiegand S."/>
            <person name="Jogler C."/>
        </authorList>
    </citation>
    <scope>NUCLEOTIDE SEQUENCE [LARGE SCALE GENOMIC DNA]</scope>
    <source>
        <strain evidence="2 3">NH11</strain>
    </source>
</reference>